<dbReference type="Proteomes" id="UP000269289">
    <property type="component" value="Unassembled WGS sequence"/>
</dbReference>
<sequence length="146" mass="15380">MGRTATRPAGEVPAGYGSSQGRASAPAPDVVAGLAASWALHDVGERSDGGDRRLLTITWAGDVAELLVDGHVVADRFWDGTPWVLDLDAVPGAEAGRVAVRVLPLHPDAAVWLPAGAQDRRRCEPGPLCALDAVTLERSTRWRVDA</sequence>
<reference evidence="2 3" key="1">
    <citation type="submission" date="2018-10" db="EMBL/GenBank/DDBJ databases">
        <title>Isolation, diversity and antifungal activity of actinobacteria from wheat.</title>
        <authorList>
            <person name="Han C."/>
        </authorList>
    </citation>
    <scope>NUCLEOTIDE SEQUENCE [LARGE SCALE GENOMIC DNA]</scope>
    <source>
        <strain evidence="2 3">NEAU-YY56</strain>
    </source>
</reference>
<comment type="caution">
    <text evidence="2">The sequence shown here is derived from an EMBL/GenBank/DDBJ whole genome shotgun (WGS) entry which is preliminary data.</text>
</comment>
<evidence type="ECO:0000256" key="1">
    <source>
        <dbReference type="SAM" id="MobiDB-lite"/>
    </source>
</evidence>
<name>A0A3M2JCK1_9CELL</name>
<accession>A0A3M2JCK1</accession>
<evidence type="ECO:0008006" key="4">
    <source>
        <dbReference type="Google" id="ProtNLM"/>
    </source>
</evidence>
<keyword evidence="3" id="KW-1185">Reference proteome</keyword>
<gene>
    <name evidence="2" type="ORF">EBM89_09740</name>
</gene>
<organism evidence="2 3">
    <name type="scientific">Cellulomonas triticagri</name>
    <dbReference type="NCBI Taxonomy" id="2483352"/>
    <lineage>
        <taxon>Bacteria</taxon>
        <taxon>Bacillati</taxon>
        <taxon>Actinomycetota</taxon>
        <taxon>Actinomycetes</taxon>
        <taxon>Micrococcales</taxon>
        <taxon>Cellulomonadaceae</taxon>
        <taxon>Cellulomonas</taxon>
    </lineage>
</organism>
<evidence type="ECO:0000313" key="2">
    <source>
        <dbReference type="EMBL" id="RMI09600.1"/>
    </source>
</evidence>
<feature type="region of interest" description="Disordered" evidence="1">
    <location>
        <begin position="1"/>
        <end position="23"/>
    </location>
</feature>
<proteinExistence type="predicted"/>
<dbReference type="EMBL" id="RFFI01000045">
    <property type="protein sequence ID" value="RMI09600.1"/>
    <property type="molecule type" value="Genomic_DNA"/>
</dbReference>
<dbReference type="AlphaFoldDB" id="A0A3M2JCK1"/>
<evidence type="ECO:0000313" key="3">
    <source>
        <dbReference type="Proteomes" id="UP000269289"/>
    </source>
</evidence>
<protein>
    <recommendedName>
        <fullName evidence="4">Glycosyl hydrolases family 2 sugar binding domain-containing protein</fullName>
    </recommendedName>
</protein>